<keyword evidence="2 4" id="KW-0238">DNA-binding</keyword>
<evidence type="ECO:0000256" key="5">
    <source>
        <dbReference type="SAM" id="MobiDB-lite"/>
    </source>
</evidence>
<comment type="caution">
    <text evidence="7">The sequence shown here is derived from an EMBL/GenBank/DDBJ whole genome shotgun (WGS) entry which is preliminary data.</text>
</comment>
<evidence type="ECO:0000256" key="3">
    <source>
        <dbReference type="ARBA" id="ARBA00023242"/>
    </source>
</evidence>
<dbReference type="InterPro" id="IPR018122">
    <property type="entry name" value="TF_fork_head_CS_1"/>
</dbReference>
<dbReference type="InterPro" id="IPR036390">
    <property type="entry name" value="WH_DNA-bd_sf"/>
</dbReference>
<dbReference type="GO" id="GO:0000981">
    <property type="term" value="F:DNA-binding transcription factor activity, RNA polymerase II-specific"/>
    <property type="evidence" value="ECO:0007669"/>
    <property type="project" value="TreeGrafter"/>
</dbReference>
<evidence type="ECO:0000259" key="6">
    <source>
        <dbReference type="PROSITE" id="PS50039"/>
    </source>
</evidence>
<keyword evidence="8" id="KW-1185">Reference proteome</keyword>
<name>A0AA39LW15_9BILA</name>
<evidence type="ECO:0000256" key="2">
    <source>
        <dbReference type="ARBA" id="ARBA00023125"/>
    </source>
</evidence>
<feature type="compositionally biased region" description="Basic and acidic residues" evidence="5">
    <location>
        <begin position="388"/>
        <end position="402"/>
    </location>
</feature>
<dbReference type="FunFam" id="1.10.10.10:FF:000042">
    <property type="entry name" value="hepatocyte nuclear factor 3-beta"/>
    <property type="match status" value="1"/>
</dbReference>
<evidence type="ECO:0000256" key="4">
    <source>
        <dbReference type="PROSITE-ProRule" id="PRU00089"/>
    </source>
</evidence>
<dbReference type="SUPFAM" id="SSF46785">
    <property type="entry name" value="Winged helix' DNA-binding domain"/>
    <property type="match status" value="1"/>
</dbReference>
<feature type="compositionally biased region" description="Polar residues" evidence="5">
    <location>
        <begin position="104"/>
        <end position="117"/>
    </location>
</feature>
<feature type="region of interest" description="Disordered" evidence="5">
    <location>
        <begin position="524"/>
        <end position="543"/>
    </location>
</feature>
<organism evidence="7 8">
    <name type="scientific">Steinernema hermaphroditum</name>
    <dbReference type="NCBI Taxonomy" id="289476"/>
    <lineage>
        <taxon>Eukaryota</taxon>
        <taxon>Metazoa</taxon>
        <taxon>Ecdysozoa</taxon>
        <taxon>Nematoda</taxon>
        <taxon>Chromadorea</taxon>
        <taxon>Rhabditida</taxon>
        <taxon>Tylenchina</taxon>
        <taxon>Panagrolaimomorpha</taxon>
        <taxon>Strongyloidoidea</taxon>
        <taxon>Steinernematidae</taxon>
        <taxon>Steinernema</taxon>
    </lineage>
</organism>
<feature type="DNA-binding region" description="Fork-head" evidence="4">
    <location>
        <begin position="267"/>
        <end position="364"/>
    </location>
</feature>
<accession>A0AA39LW15</accession>
<dbReference type="Proteomes" id="UP001175271">
    <property type="component" value="Unassembled WGS sequence"/>
</dbReference>
<protein>
    <recommendedName>
        <fullName evidence="6">Fork-head domain-containing protein</fullName>
    </recommendedName>
</protein>
<dbReference type="GO" id="GO:0000978">
    <property type="term" value="F:RNA polymerase II cis-regulatory region sequence-specific DNA binding"/>
    <property type="evidence" value="ECO:0007669"/>
    <property type="project" value="TreeGrafter"/>
</dbReference>
<dbReference type="PROSITE" id="PS00657">
    <property type="entry name" value="FORK_HEAD_1"/>
    <property type="match status" value="1"/>
</dbReference>
<comment type="subcellular location">
    <subcellularLocation>
        <location evidence="1 4">Nucleus</location>
    </subcellularLocation>
</comment>
<feature type="region of interest" description="Disordered" evidence="5">
    <location>
        <begin position="98"/>
        <end position="117"/>
    </location>
</feature>
<gene>
    <name evidence="7" type="ORF">QR680_005777</name>
</gene>
<dbReference type="Gene3D" id="1.10.10.10">
    <property type="entry name" value="Winged helix-like DNA-binding domain superfamily/Winged helix DNA-binding domain"/>
    <property type="match status" value="1"/>
</dbReference>
<feature type="domain" description="Fork-head" evidence="6">
    <location>
        <begin position="267"/>
        <end position="364"/>
    </location>
</feature>
<feature type="region of interest" description="Disordered" evidence="5">
    <location>
        <begin position="369"/>
        <end position="444"/>
    </location>
</feature>
<dbReference type="PRINTS" id="PR00053">
    <property type="entry name" value="FORKHEAD"/>
</dbReference>
<evidence type="ECO:0000313" key="7">
    <source>
        <dbReference type="EMBL" id="KAK0411678.1"/>
    </source>
</evidence>
<dbReference type="PANTHER" id="PTHR11829:SF380">
    <property type="entry name" value="PROTEIN FORK HEAD"/>
    <property type="match status" value="1"/>
</dbReference>
<dbReference type="EMBL" id="JAUCMV010000003">
    <property type="protein sequence ID" value="KAK0411678.1"/>
    <property type="molecule type" value="Genomic_DNA"/>
</dbReference>
<sequence length="543" mass="59618">MDRSATKADAFWVPTPPPRRRSHHVPCPSIVTWKDVPCRRAEISANLVLSAQRLLFRRRFAPPRPIRHFFSSTSCSTSRRRFRATVVPVRVAPRSSPLIPDASIPTSSSMNPNSEASPSVASAAMPLALDPVLYTSVASGSQNDYSAMMPSYATSLNAYHPYQAYPNANFLGNSYVAPTPTYAQPYGAPCPSYSGFAPTGISPLGAPRNVSNGITAPSPMLPTMAAQPETSPNPALRRPTVNPFAEAIPTPAEVSRMKRAGGHGPAKPQYSYISLITMAIQQSKDKMLTLNEIYQFIMELFPYYRQNQQRSAGWQNSIRHSLSFNDCFVKVPRPPDKPGKGSFWTLHELCGNMFENGCYLRRQKRFKLPNKEGKSKKAKMENGNSNYEMKHELSDDSKKSLDDSSTLSPQLSLLDEPKDPSSNGSELQHPIPTQGPYVIPPLKPSGSPSLLQNSVISSAPQQQLYTNSAVGYAPASFNIYQNSGDFLAPTFSINSLIDGKSTAFDPYGSLALGSTDYNPYQQIQHQQSQNTLYSPSNPNAQNL</sequence>
<dbReference type="GO" id="GO:0005634">
    <property type="term" value="C:nucleus"/>
    <property type="evidence" value="ECO:0007669"/>
    <property type="project" value="UniProtKB-SubCell"/>
</dbReference>
<dbReference type="PANTHER" id="PTHR11829">
    <property type="entry name" value="FORKHEAD BOX PROTEIN"/>
    <property type="match status" value="1"/>
</dbReference>
<dbReference type="SMART" id="SM00339">
    <property type="entry name" value="FH"/>
    <property type="match status" value="1"/>
</dbReference>
<dbReference type="InterPro" id="IPR030456">
    <property type="entry name" value="TF_fork_head_CS_2"/>
</dbReference>
<reference evidence="7" key="1">
    <citation type="submission" date="2023-06" db="EMBL/GenBank/DDBJ databases">
        <title>Genomic analysis of the entomopathogenic nematode Steinernema hermaphroditum.</title>
        <authorList>
            <person name="Schwarz E.M."/>
            <person name="Heppert J.K."/>
            <person name="Baniya A."/>
            <person name="Schwartz H.T."/>
            <person name="Tan C.-H."/>
            <person name="Antoshechkin I."/>
            <person name="Sternberg P.W."/>
            <person name="Goodrich-Blair H."/>
            <person name="Dillman A.R."/>
        </authorList>
    </citation>
    <scope>NUCLEOTIDE SEQUENCE</scope>
    <source>
        <strain evidence="7">PS9179</strain>
        <tissue evidence="7">Whole animal</tissue>
    </source>
</reference>
<dbReference type="GO" id="GO:0030154">
    <property type="term" value="P:cell differentiation"/>
    <property type="evidence" value="ECO:0007669"/>
    <property type="project" value="TreeGrafter"/>
</dbReference>
<dbReference type="InterPro" id="IPR036388">
    <property type="entry name" value="WH-like_DNA-bd_sf"/>
</dbReference>
<dbReference type="Pfam" id="PF00250">
    <property type="entry name" value="Forkhead"/>
    <property type="match status" value="1"/>
</dbReference>
<dbReference type="PROSITE" id="PS50039">
    <property type="entry name" value="FORK_HEAD_3"/>
    <property type="match status" value="1"/>
</dbReference>
<dbReference type="InterPro" id="IPR001766">
    <property type="entry name" value="Fork_head_dom"/>
</dbReference>
<evidence type="ECO:0000256" key="1">
    <source>
        <dbReference type="ARBA" id="ARBA00004123"/>
    </source>
</evidence>
<dbReference type="InterPro" id="IPR050211">
    <property type="entry name" value="FOX_domain-containing"/>
</dbReference>
<dbReference type="GO" id="GO:0009653">
    <property type="term" value="P:anatomical structure morphogenesis"/>
    <property type="evidence" value="ECO:0007669"/>
    <property type="project" value="TreeGrafter"/>
</dbReference>
<feature type="compositionally biased region" description="Basic and acidic residues" evidence="5">
    <location>
        <begin position="369"/>
        <end position="380"/>
    </location>
</feature>
<evidence type="ECO:0000313" key="8">
    <source>
        <dbReference type="Proteomes" id="UP001175271"/>
    </source>
</evidence>
<proteinExistence type="predicted"/>
<dbReference type="AlphaFoldDB" id="A0AA39LW15"/>
<keyword evidence="3 4" id="KW-0539">Nucleus</keyword>
<dbReference type="PROSITE" id="PS00658">
    <property type="entry name" value="FORK_HEAD_2"/>
    <property type="match status" value="1"/>
</dbReference>